<accession>A0A537IXP4</accession>
<keyword evidence="1" id="KW-0472">Membrane</keyword>
<keyword evidence="1" id="KW-1133">Transmembrane helix</keyword>
<proteinExistence type="predicted"/>
<dbReference type="AlphaFoldDB" id="A0A537IXP4"/>
<dbReference type="InterPro" id="IPR032809">
    <property type="entry name" value="Put_HupE_UreJ"/>
</dbReference>
<feature type="transmembrane region" description="Helical" evidence="1">
    <location>
        <begin position="78"/>
        <end position="97"/>
    </location>
</feature>
<name>A0A537IXP4_9BACT</name>
<evidence type="ECO:0000313" key="3">
    <source>
        <dbReference type="Proteomes" id="UP000318834"/>
    </source>
</evidence>
<feature type="non-terminal residue" evidence="2">
    <location>
        <position position="1"/>
    </location>
</feature>
<feature type="transmembrane region" description="Helical" evidence="1">
    <location>
        <begin position="7"/>
        <end position="26"/>
    </location>
</feature>
<protein>
    <submittedName>
        <fullName evidence="2">HupE/UreJ family protein</fullName>
    </submittedName>
</protein>
<dbReference type="Proteomes" id="UP000318834">
    <property type="component" value="Unassembled WGS sequence"/>
</dbReference>
<evidence type="ECO:0000313" key="2">
    <source>
        <dbReference type="EMBL" id="TMI76088.1"/>
    </source>
</evidence>
<feature type="transmembrane region" description="Helical" evidence="1">
    <location>
        <begin position="46"/>
        <end position="66"/>
    </location>
</feature>
<organism evidence="2 3">
    <name type="scientific">Candidatus Segetimicrobium genomatis</name>
    <dbReference type="NCBI Taxonomy" id="2569760"/>
    <lineage>
        <taxon>Bacteria</taxon>
        <taxon>Bacillati</taxon>
        <taxon>Candidatus Sysuimicrobiota</taxon>
        <taxon>Candidatus Sysuimicrobiia</taxon>
        <taxon>Candidatus Sysuimicrobiales</taxon>
        <taxon>Candidatus Segetimicrobiaceae</taxon>
        <taxon>Candidatus Segetimicrobium</taxon>
    </lineage>
</organism>
<dbReference type="Pfam" id="PF13795">
    <property type="entry name" value="HupE_UreJ_2"/>
    <property type="match status" value="1"/>
</dbReference>
<sequence>REHATRSRWLVTFSFGLIHGLGFATILKEMALSRGNLVLSLASFNFGVELGQITVVTTAFLGLGALTMLTGETSLRRLVSAGAATIGIVWFIQRAFLA</sequence>
<reference evidence="2 3" key="1">
    <citation type="journal article" date="2019" name="Nat. Microbiol.">
        <title>Mediterranean grassland soil C-N compound turnover is dependent on rainfall and depth, and is mediated by genomically divergent microorganisms.</title>
        <authorList>
            <person name="Diamond S."/>
            <person name="Andeer P.F."/>
            <person name="Li Z."/>
            <person name="Crits-Christoph A."/>
            <person name="Burstein D."/>
            <person name="Anantharaman K."/>
            <person name="Lane K.R."/>
            <person name="Thomas B.C."/>
            <person name="Pan C."/>
            <person name="Northen T.R."/>
            <person name="Banfield J.F."/>
        </authorList>
    </citation>
    <scope>NUCLEOTIDE SEQUENCE [LARGE SCALE GENOMIC DNA]</scope>
    <source>
        <strain evidence="2">NP_8</strain>
    </source>
</reference>
<keyword evidence="1" id="KW-0812">Transmembrane</keyword>
<evidence type="ECO:0000256" key="1">
    <source>
        <dbReference type="SAM" id="Phobius"/>
    </source>
</evidence>
<comment type="caution">
    <text evidence="2">The sequence shown here is derived from an EMBL/GenBank/DDBJ whole genome shotgun (WGS) entry which is preliminary data.</text>
</comment>
<gene>
    <name evidence="2" type="ORF">E6H05_04590</name>
</gene>
<dbReference type="EMBL" id="VBAP01000030">
    <property type="protein sequence ID" value="TMI76088.1"/>
    <property type="molecule type" value="Genomic_DNA"/>
</dbReference>